<dbReference type="RefSeq" id="WP_379728961.1">
    <property type="nucleotide sequence ID" value="NZ_JBHRYJ010000004.1"/>
</dbReference>
<comment type="caution">
    <text evidence="1">The sequence shown here is derived from an EMBL/GenBank/DDBJ whole genome shotgun (WGS) entry which is preliminary data.</text>
</comment>
<protein>
    <submittedName>
        <fullName evidence="1">Uncharacterized protein</fullName>
    </submittedName>
</protein>
<reference evidence="2" key="1">
    <citation type="journal article" date="2019" name="Int. J. Syst. Evol. Microbiol.">
        <title>The Global Catalogue of Microorganisms (GCM) 10K type strain sequencing project: providing services to taxonomists for standard genome sequencing and annotation.</title>
        <authorList>
            <consortium name="The Broad Institute Genomics Platform"/>
            <consortium name="The Broad Institute Genome Sequencing Center for Infectious Disease"/>
            <person name="Wu L."/>
            <person name="Ma J."/>
        </authorList>
    </citation>
    <scope>NUCLEOTIDE SEQUENCE [LARGE SCALE GENOMIC DNA]</scope>
    <source>
        <strain evidence="2">KCTC 42182</strain>
    </source>
</reference>
<evidence type="ECO:0000313" key="2">
    <source>
        <dbReference type="Proteomes" id="UP001595711"/>
    </source>
</evidence>
<gene>
    <name evidence="1" type="ORF">ACFOOQ_17845</name>
</gene>
<accession>A0ABV7VKU2</accession>
<sequence length="216" mass="23162">MTSPVNNARLTKGAIVALDPFNPLASVVIFQYNPAELTRSLTPAAPPGGAAAVPVGAQRLTGPPTEKISLKVTINAEEQMPVAGTVTGGSVYPQLAALEMLMYPKSLLVIKNAVLAAMGTMEVQPPEAPLTLFIWGLRRVMPVTVESYSVTEQYHDNNLNPLIAEADLQLRVLTYQNFTRRQAGYYTFLSYQIVKEAMAMVASVSNIAATGAAILK</sequence>
<dbReference type="Proteomes" id="UP001595711">
    <property type="component" value="Unassembled WGS sequence"/>
</dbReference>
<dbReference type="EMBL" id="JBHRYJ010000004">
    <property type="protein sequence ID" value="MFC3677421.1"/>
    <property type="molecule type" value="Genomic_DNA"/>
</dbReference>
<evidence type="ECO:0000313" key="1">
    <source>
        <dbReference type="EMBL" id="MFC3677421.1"/>
    </source>
</evidence>
<organism evidence="1 2">
    <name type="scientific">Ferrovibrio xuzhouensis</name>
    <dbReference type="NCBI Taxonomy" id="1576914"/>
    <lineage>
        <taxon>Bacteria</taxon>
        <taxon>Pseudomonadati</taxon>
        <taxon>Pseudomonadota</taxon>
        <taxon>Alphaproteobacteria</taxon>
        <taxon>Rhodospirillales</taxon>
        <taxon>Rhodospirillaceae</taxon>
        <taxon>Ferrovibrio</taxon>
    </lineage>
</organism>
<name>A0ABV7VKU2_9PROT</name>
<proteinExistence type="predicted"/>
<keyword evidence="2" id="KW-1185">Reference proteome</keyword>